<evidence type="ECO:0000313" key="1">
    <source>
        <dbReference type="EMBL" id="MBY31811.1"/>
    </source>
</evidence>
<dbReference type="AlphaFoldDB" id="A0A2S2PQR6"/>
<sequence>MNKWIVVNFYKDNSVEAVPNIWLKKNICAWPKDSKLVNKSIETRVKPNKKDFTFFSARKLGNKDYDSLSEARRKISKALYKSDLSSAEDERTSKSPKKKQKMNTTLPVAGCSKNNSLITSDFPPRFNSTLTKGNHESTQVIDEKNNITFSKFNSDSGDSENDAVWVIEDCSNQQKITENEEKPLNDVIIMSPNFNWSFEENNMVFEKEINFSGSNNGL</sequence>
<accession>A0A2S2PQR6</accession>
<dbReference type="EMBL" id="GGMR01019192">
    <property type="protein sequence ID" value="MBY31811.1"/>
    <property type="molecule type" value="Transcribed_RNA"/>
</dbReference>
<name>A0A2S2PQR6_SCHGA</name>
<reference evidence="1" key="1">
    <citation type="submission" date="2018-04" db="EMBL/GenBank/DDBJ databases">
        <title>Transcriptome of Schizaphis graminum biotype I.</title>
        <authorList>
            <person name="Scully E.D."/>
            <person name="Geib S.M."/>
            <person name="Palmer N.A."/>
            <person name="Koch K."/>
            <person name="Bradshaw J."/>
            <person name="Heng-Moss T."/>
            <person name="Sarath G."/>
        </authorList>
    </citation>
    <scope>NUCLEOTIDE SEQUENCE</scope>
</reference>
<gene>
    <name evidence="1" type="ORF">g.64893</name>
</gene>
<organism evidence="1">
    <name type="scientific">Schizaphis graminum</name>
    <name type="common">Green bug aphid</name>
    <dbReference type="NCBI Taxonomy" id="13262"/>
    <lineage>
        <taxon>Eukaryota</taxon>
        <taxon>Metazoa</taxon>
        <taxon>Ecdysozoa</taxon>
        <taxon>Arthropoda</taxon>
        <taxon>Hexapoda</taxon>
        <taxon>Insecta</taxon>
        <taxon>Pterygota</taxon>
        <taxon>Neoptera</taxon>
        <taxon>Paraneoptera</taxon>
        <taxon>Hemiptera</taxon>
        <taxon>Sternorrhyncha</taxon>
        <taxon>Aphidomorpha</taxon>
        <taxon>Aphidoidea</taxon>
        <taxon>Aphididae</taxon>
        <taxon>Aphidini</taxon>
        <taxon>Schizaphis</taxon>
    </lineage>
</organism>
<evidence type="ECO:0008006" key="2">
    <source>
        <dbReference type="Google" id="ProtNLM"/>
    </source>
</evidence>
<protein>
    <recommendedName>
        <fullName evidence="2">DUF4806 domain-containing protein</fullName>
    </recommendedName>
</protein>
<proteinExistence type="predicted"/>